<evidence type="ECO:0000313" key="1">
    <source>
        <dbReference type="EMBL" id="MBY5958769.1"/>
    </source>
</evidence>
<reference evidence="1" key="1">
    <citation type="submission" date="2021-06" db="EMBL/GenBank/DDBJ databases">
        <title>44 bacteria genomes isolated from Dapeng, Shenzhen.</title>
        <authorList>
            <person name="Zheng W."/>
            <person name="Yu S."/>
            <person name="Huang Y."/>
        </authorList>
    </citation>
    <scope>NUCLEOTIDE SEQUENCE</scope>
    <source>
        <strain evidence="1">DP5N28-2</strain>
    </source>
</reference>
<dbReference type="Pfam" id="PF16389">
    <property type="entry name" value="DUF4998"/>
    <property type="match status" value="1"/>
</dbReference>
<dbReference type="AlphaFoldDB" id="A0A953LDE2"/>
<keyword evidence="2" id="KW-1185">Reference proteome</keyword>
<protein>
    <submittedName>
        <fullName evidence="1">DUF4998 domain-containing protein</fullName>
    </submittedName>
</protein>
<dbReference type="EMBL" id="JAHVHU010000010">
    <property type="protein sequence ID" value="MBY5958769.1"/>
    <property type="molecule type" value="Genomic_DNA"/>
</dbReference>
<gene>
    <name evidence="1" type="ORF">KUV50_11525</name>
</gene>
<dbReference type="RefSeq" id="WP_222580308.1">
    <property type="nucleotide sequence ID" value="NZ_JAHVHU010000010.1"/>
</dbReference>
<organism evidence="1 2">
    <name type="scientific">Membranihabitans marinus</name>
    <dbReference type="NCBI Taxonomy" id="1227546"/>
    <lineage>
        <taxon>Bacteria</taxon>
        <taxon>Pseudomonadati</taxon>
        <taxon>Bacteroidota</taxon>
        <taxon>Saprospiria</taxon>
        <taxon>Saprospirales</taxon>
        <taxon>Saprospiraceae</taxon>
        <taxon>Membranihabitans</taxon>
    </lineage>
</organism>
<proteinExistence type="predicted"/>
<name>A0A953LDE2_9BACT</name>
<accession>A0A953LDE2</accession>
<dbReference type="Proteomes" id="UP000753961">
    <property type="component" value="Unassembled WGS sequence"/>
</dbReference>
<comment type="caution">
    <text evidence="1">The sequence shown here is derived from an EMBL/GenBank/DDBJ whole genome shotgun (WGS) entry which is preliminary data.</text>
</comment>
<evidence type="ECO:0000313" key="2">
    <source>
        <dbReference type="Proteomes" id="UP000753961"/>
    </source>
</evidence>
<sequence length="226" mass="26259">MNNNLIIFFFSAAIWLTGCESMEDTYWDFVKDGETIYVSKADSLQVRGGYNRAELTWLLIADPKVHQYAVYWNNKRDSISGILEKSIYVDTVQLTIENLEEKTHEFEVIIFDKYRNSSVPSRLISEVYGDRYQRSLLNRSYSSYSVVDENQVILNWSPAEEELVYSIVTYESIRDSMITKVINRESSEDVLSDYPIGQSFEMVSAFLPDTTALDTFFTEPEKFLIE</sequence>